<dbReference type="EMBL" id="JBJQND010000019">
    <property type="protein sequence ID" value="KAL3831472.1"/>
    <property type="molecule type" value="Genomic_DNA"/>
</dbReference>
<evidence type="ECO:0000256" key="9">
    <source>
        <dbReference type="ARBA" id="ARBA00023136"/>
    </source>
</evidence>
<dbReference type="InterPro" id="IPR000413">
    <property type="entry name" value="Integrin_alpha"/>
</dbReference>
<feature type="domain" description="Integrin alpha first immunoglubulin-like" evidence="14">
    <location>
        <begin position="480"/>
        <end position="632"/>
    </location>
</feature>
<sequence length="1056" mass="117594">METIIQRKLFGLSKCSRVLRVDYKRKFCFLVICVLVYLEDYACGYNLDLESATIRSGDTGSMFGFDVALHQDQDAKWLLVGAPRAQTSQPGITRGGAVYRCPVENNLCQPIPFDTSGNDIMYNGTHYRDVEDKSNQWFGATVVSGQNGIIVACAPSYVYFSTRLDKREPVGVCYLARTSSRDYVKYSPCRTRVDTLPQVSDQFHRQGYCQSGFSAALTDQGKQLLIGAVGSWYWQGQLFNYNFEEGLGSFTDTKEGPATDDDTFLGYSSAVGRFDEDDKDDYAVGRPRAEYLLGKVIMFTQNLTEIAFITGDQMGSYFGYSVAVQDLNGDGMHDVVIGAPLFSDFKSDKSFETGRVYIYYQNGKHKFRSKASDILDGHHHRSRFGLSLAGIGDIDYDGYNDLAVGAPYGGKDGRGAVYIYHGSVEGIITDVQQAIEAESVMTGLSTFGWSLSGGIDMDDNRYPDLLIGAQSSAKAIFLRSRPVVRVAASLRIDPMNITLDHRTCTLINGTKVTCITVYTCISYTGVEVNKELQFDISWRLDSSRNLSSRVYYVQNEYMYEESNTIKLQRDEKWCTTSFAYLQDNIRDKLTPITVDFTYDLHEKKSRRRRRVSPILNQRIPTTVRAVAQILKECGKDNVCIPDLGVSALPMSDSHILGELVKLDILVVIENLGEDAYEAMLVIHLPPGAKYNQITNKKFVIPVFCDTDKKNASLVVCDLGNPLPKGAKTEFTLLVNPANVNGTTPSLLFELKVNSSNPENSTSLKNNMVIVGIPVKQAADIAIGGKSKPEQIIYTTRKAELYKETELVGPEIEHAYVVSNLGPSGMQSSIVTITLPVTYEDGHKLVNITEVIYDTRKVKCTLNNSSVIHYKEGSGSDAVKVIQQQKLMASKQEGTRSRRDVEKRPKIGVKKFECGEGIGCSTINCTVGFLHDDESVDIRIKAKILTPTLLKKRIRDHFYISSHGKAQVASMPHKDLKITPSTKTIAMYVVETCVNPQKLIPPPSGIEPWIIAVSVSAGLLLLFLLIVLLWWCGFFRRMKREGMMHQGKKDINGKVFD</sequence>
<accession>A0ABD3T543</accession>
<dbReference type="InterPro" id="IPR028994">
    <property type="entry name" value="Integrin_alpha_N"/>
</dbReference>
<dbReference type="GO" id="GO:0016020">
    <property type="term" value="C:membrane"/>
    <property type="evidence" value="ECO:0007669"/>
    <property type="project" value="UniProtKB-SubCell"/>
</dbReference>
<dbReference type="SUPFAM" id="SSF69179">
    <property type="entry name" value="Integrin domains"/>
    <property type="match status" value="3"/>
</dbReference>
<dbReference type="SMART" id="SM00191">
    <property type="entry name" value="Int_alpha"/>
    <property type="match status" value="5"/>
</dbReference>
<feature type="repeat" description="FG-GAP" evidence="12">
    <location>
        <begin position="198"/>
        <end position="250"/>
    </location>
</feature>
<dbReference type="InterPro" id="IPR013519">
    <property type="entry name" value="Int_alpha_beta-p"/>
</dbReference>
<evidence type="ECO:0000313" key="18">
    <source>
        <dbReference type="Proteomes" id="UP001634394"/>
    </source>
</evidence>
<keyword evidence="7 13" id="KW-1133">Transmembrane helix</keyword>
<keyword evidence="18" id="KW-1185">Reference proteome</keyword>
<dbReference type="PANTHER" id="PTHR23220:SF133">
    <property type="entry name" value="INTEGRIN ALPHA-PS2"/>
    <property type="match status" value="1"/>
</dbReference>
<name>A0ABD3T543_SINWO</name>
<dbReference type="Pfam" id="PF20805">
    <property type="entry name" value="Integrin_A_Ig_2"/>
    <property type="match status" value="1"/>
</dbReference>
<evidence type="ECO:0000256" key="5">
    <source>
        <dbReference type="ARBA" id="ARBA00022737"/>
    </source>
</evidence>
<evidence type="ECO:0000259" key="14">
    <source>
        <dbReference type="Pfam" id="PF08441"/>
    </source>
</evidence>
<evidence type="ECO:0000256" key="8">
    <source>
        <dbReference type="ARBA" id="ARBA00023037"/>
    </source>
</evidence>
<dbReference type="Gene3D" id="2.60.40.1510">
    <property type="entry name" value="ntegrin, alpha v. Chain A, domain 3"/>
    <property type="match status" value="1"/>
</dbReference>
<evidence type="ECO:0000256" key="10">
    <source>
        <dbReference type="ARBA" id="ARBA00023170"/>
    </source>
</evidence>
<evidence type="ECO:0000313" key="17">
    <source>
        <dbReference type="EMBL" id="KAL3831472.1"/>
    </source>
</evidence>
<feature type="domain" description="Integrin alpha second immunoglobulin-like" evidence="15">
    <location>
        <begin position="633"/>
        <end position="773"/>
    </location>
</feature>
<dbReference type="PROSITE" id="PS51470">
    <property type="entry name" value="FG_GAP"/>
    <property type="match status" value="6"/>
</dbReference>
<evidence type="ECO:0000256" key="11">
    <source>
        <dbReference type="ARBA" id="ARBA00023180"/>
    </source>
</evidence>
<dbReference type="GO" id="GO:0007229">
    <property type="term" value="P:integrin-mediated signaling pathway"/>
    <property type="evidence" value="ECO:0007669"/>
    <property type="project" value="UniProtKB-KW"/>
</dbReference>
<comment type="subcellular location">
    <subcellularLocation>
        <location evidence="1 13">Membrane</location>
        <topology evidence="1 13">Single-pass type I membrane protein</topology>
    </subcellularLocation>
</comment>
<feature type="transmembrane region" description="Helical" evidence="13">
    <location>
        <begin position="1008"/>
        <end position="1033"/>
    </location>
</feature>
<keyword evidence="6 13" id="KW-0130">Cell adhesion</keyword>
<dbReference type="InterPro" id="IPR013517">
    <property type="entry name" value="FG-GAP"/>
</dbReference>
<dbReference type="Pfam" id="PF08441">
    <property type="entry name" value="Integrin_A_Ig_1"/>
    <property type="match status" value="1"/>
</dbReference>
<dbReference type="InterPro" id="IPR032695">
    <property type="entry name" value="Integrin_dom_sf"/>
</dbReference>
<dbReference type="SUPFAM" id="SSF69318">
    <property type="entry name" value="Integrin alpha N-terminal domain"/>
    <property type="match status" value="1"/>
</dbReference>
<protein>
    <recommendedName>
        <fullName evidence="19">Integrin alpha-2 domain-containing protein</fullName>
    </recommendedName>
</protein>
<dbReference type="InterPro" id="IPR048286">
    <property type="entry name" value="Integrin_alpha_Ig-like_3"/>
</dbReference>
<dbReference type="PRINTS" id="PR01185">
    <property type="entry name" value="INTEGRINA"/>
</dbReference>
<keyword evidence="3 13" id="KW-0812">Transmembrane</keyword>
<keyword evidence="10 13" id="KW-0675">Receptor</keyword>
<dbReference type="Gene3D" id="2.130.10.130">
    <property type="entry name" value="Integrin alpha, N-terminal"/>
    <property type="match status" value="1"/>
</dbReference>
<evidence type="ECO:0000256" key="4">
    <source>
        <dbReference type="ARBA" id="ARBA00022729"/>
    </source>
</evidence>
<comment type="similarity">
    <text evidence="2 13">Belongs to the integrin alpha chain family.</text>
</comment>
<keyword evidence="9 13" id="KW-0472">Membrane</keyword>
<evidence type="ECO:0000256" key="1">
    <source>
        <dbReference type="ARBA" id="ARBA00004479"/>
    </source>
</evidence>
<keyword evidence="11" id="KW-0325">Glycoprotein</keyword>
<dbReference type="Gene3D" id="2.60.40.1460">
    <property type="entry name" value="Integrin domains. Chain A, domain 2"/>
    <property type="match status" value="1"/>
</dbReference>
<evidence type="ECO:0000256" key="6">
    <source>
        <dbReference type="ARBA" id="ARBA00022889"/>
    </source>
</evidence>
<evidence type="ECO:0000259" key="15">
    <source>
        <dbReference type="Pfam" id="PF20805"/>
    </source>
</evidence>
<evidence type="ECO:0000256" key="13">
    <source>
        <dbReference type="RuleBase" id="RU003762"/>
    </source>
</evidence>
<dbReference type="AlphaFoldDB" id="A0ABD3T543"/>
<feature type="repeat" description="FG-GAP" evidence="12">
    <location>
        <begin position="370"/>
        <end position="429"/>
    </location>
</feature>
<proteinExistence type="inferred from homology"/>
<gene>
    <name evidence="17" type="ORF">ACJMK2_023216</name>
</gene>
<dbReference type="Pfam" id="PF01839">
    <property type="entry name" value="FG-GAP"/>
    <property type="match status" value="2"/>
</dbReference>
<feature type="repeat" description="FG-GAP" evidence="12">
    <location>
        <begin position="123"/>
        <end position="185"/>
    </location>
</feature>
<dbReference type="InterPro" id="IPR048285">
    <property type="entry name" value="Integrin_alpha_Ig-like_2"/>
</dbReference>
<dbReference type="Gene3D" id="2.60.40.1530">
    <property type="entry name" value="ntegrin, alpha v. Chain A, domain 4"/>
    <property type="match status" value="1"/>
</dbReference>
<evidence type="ECO:0000256" key="7">
    <source>
        <dbReference type="ARBA" id="ARBA00022989"/>
    </source>
</evidence>
<evidence type="ECO:0000256" key="3">
    <source>
        <dbReference type="ARBA" id="ARBA00022692"/>
    </source>
</evidence>
<reference evidence="17 18" key="1">
    <citation type="submission" date="2024-11" db="EMBL/GenBank/DDBJ databases">
        <title>Chromosome-level genome assembly of the freshwater bivalve Anodonta woodiana.</title>
        <authorList>
            <person name="Chen X."/>
        </authorList>
    </citation>
    <scope>NUCLEOTIDE SEQUENCE [LARGE SCALE GENOMIC DNA]</scope>
    <source>
        <strain evidence="17">MN2024</strain>
        <tissue evidence="17">Gills</tissue>
    </source>
</reference>
<evidence type="ECO:0008006" key="19">
    <source>
        <dbReference type="Google" id="ProtNLM"/>
    </source>
</evidence>
<evidence type="ECO:0000256" key="2">
    <source>
        <dbReference type="ARBA" id="ARBA00008054"/>
    </source>
</evidence>
<comment type="caution">
    <text evidence="17">The sequence shown here is derived from an EMBL/GenBank/DDBJ whole genome shotgun (WGS) entry which is preliminary data.</text>
</comment>
<keyword evidence="4" id="KW-0732">Signal</keyword>
<dbReference type="InterPro" id="IPR013649">
    <property type="entry name" value="Integrin_alpha_Ig-like_1"/>
</dbReference>
<dbReference type="PANTHER" id="PTHR23220">
    <property type="entry name" value="INTEGRIN ALPHA"/>
    <property type="match status" value="1"/>
</dbReference>
<feature type="repeat" description="FG-GAP" evidence="12">
    <location>
        <begin position="46"/>
        <end position="110"/>
    </location>
</feature>
<organism evidence="17 18">
    <name type="scientific">Sinanodonta woodiana</name>
    <name type="common">Chinese pond mussel</name>
    <name type="synonym">Anodonta woodiana</name>
    <dbReference type="NCBI Taxonomy" id="1069815"/>
    <lineage>
        <taxon>Eukaryota</taxon>
        <taxon>Metazoa</taxon>
        <taxon>Spiralia</taxon>
        <taxon>Lophotrochozoa</taxon>
        <taxon>Mollusca</taxon>
        <taxon>Bivalvia</taxon>
        <taxon>Autobranchia</taxon>
        <taxon>Heteroconchia</taxon>
        <taxon>Palaeoheterodonta</taxon>
        <taxon>Unionida</taxon>
        <taxon>Unionoidea</taxon>
        <taxon>Unionidae</taxon>
        <taxon>Unioninae</taxon>
        <taxon>Sinanodonta</taxon>
    </lineage>
</organism>
<feature type="domain" description="Integrin alpha third immunoglobulin-like" evidence="16">
    <location>
        <begin position="782"/>
        <end position="975"/>
    </location>
</feature>
<dbReference type="Proteomes" id="UP001634394">
    <property type="component" value="Unassembled WGS sequence"/>
</dbReference>
<dbReference type="Pfam" id="PF20806">
    <property type="entry name" value="Integrin_A_Ig_3"/>
    <property type="match status" value="1"/>
</dbReference>
<evidence type="ECO:0000259" key="16">
    <source>
        <dbReference type="Pfam" id="PF20806"/>
    </source>
</evidence>
<dbReference type="GO" id="GO:0007155">
    <property type="term" value="P:cell adhesion"/>
    <property type="evidence" value="ECO:0007669"/>
    <property type="project" value="UniProtKB-KW"/>
</dbReference>
<feature type="repeat" description="FG-GAP" evidence="12">
    <location>
        <begin position="433"/>
        <end position="495"/>
    </location>
</feature>
<keyword evidence="8 13" id="KW-0401">Integrin</keyword>
<keyword evidence="5" id="KW-0677">Repeat</keyword>
<feature type="repeat" description="FG-GAP" evidence="12">
    <location>
        <begin position="304"/>
        <end position="368"/>
    </location>
</feature>
<dbReference type="Gene3D" id="1.20.5.930">
    <property type="entry name" value="Bicelle-embedded integrin alpha(iib) transmembrane segment"/>
    <property type="match status" value="1"/>
</dbReference>
<evidence type="ECO:0000256" key="12">
    <source>
        <dbReference type="PROSITE-ProRule" id="PRU00803"/>
    </source>
</evidence>